<organism evidence="6 7">
    <name type="scientific">Thiomicrorhabdus immobilis</name>
    <dbReference type="NCBI Taxonomy" id="2791037"/>
    <lineage>
        <taxon>Bacteria</taxon>
        <taxon>Pseudomonadati</taxon>
        <taxon>Pseudomonadota</taxon>
        <taxon>Gammaproteobacteria</taxon>
        <taxon>Thiotrichales</taxon>
        <taxon>Piscirickettsiaceae</taxon>
        <taxon>Thiomicrorhabdus</taxon>
    </lineage>
</organism>
<dbReference type="PANTHER" id="PTHR43712:SF2">
    <property type="entry name" value="O-METHYLTRANSFERASE CICE"/>
    <property type="match status" value="1"/>
</dbReference>
<feature type="domain" description="O-methyltransferase C-terminal" evidence="4">
    <location>
        <begin position="195"/>
        <end position="334"/>
    </location>
</feature>
<dbReference type="Gene3D" id="1.10.10.10">
    <property type="entry name" value="Winged helix-like DNA-binding domain superfamily/Winged helix DNA-binding domain"/>
    <property type="match status" value="1"/>
</dbReference>
<dbReference type="InterPro" id="IPR049480">
    <property type="entry name" value="BVU_1015-like_N"/>
</dbReference>
<dbReference type="InterPro" id="IPR016461">
    <property type="entry name" value="COMT-like"/>
</dbReference>
<dbReference type="Gene3D" id="3.40.50.150">
    <property type="entry name" value="Vaccinia Virus protein VP39"/>
    <property type="match status" value="1"/>
</dbReference>
<dbReference type="SUPFAM" id="SSF46785">
    <property type="entry name" value="Winged helix' DNA-binding domain"/>
    <property type="match status" value="1"/>
</dbReference>
<name>A0ABM7MCJ4_9GAMM</name>
<dbReference type="EMBL" id="AP024202">
    <property type="protein sequence ID" value="BCN93102.1"/>
    <property type="molecule type" value="Genomic_DNA"/>
</dbReference>
<dbReference type="InterPro" id="IPR036390">
    <property type="entry name" value="WH_DNA-bd_sf"/>
</dbReference>
<dbReference type="InterPro" id="IPR029063">
    <property type="entry name" value="SAM-dependent_MTases_sf"/>
</dbReference>
<protein>
    <submittedName>
        <fullName evidence="6">O-methyltransferase</fullName>
    </submittedName>
</protein>
<dbReference type="Gene3D" id="1.20.58.1390">
    <property type="match status" value="1"/>
</dbReference>
<reference evidence="6" key="1">
    <citation type="journal article" date="2022" name="Arch. Microbiol.">
        <title>Thiomicrorhabdus immobilis sp. nov., a mesophilic sulfur-oxidizing bacterium isolated from sediment of a brackish lake in northern Japan.</title>
        <authorList>
            <person name="Kojima H."/>
            <person name="Mochizuki J."/>
            <person name="Kanda M."/>
            <person name="Watanabe T."/>
            <person name="Fukui M."/>
        </authorList>
    </citation>
    <scope>NUCLEOTIDE SEQUENCE</scope>
    <source>
        <strain evidence="6">Am19</strain>
    </source>
</reference>
<evidence type="ECO:0000259" key="4">
    <source>
        <dbReference type="Pfam" id="PF00891"/>
    </source>
</evidence>
<accession>A0ABM7MCJ4</accession>
<gene>
    <name evidence="6" type="ORF">THMIRHAM_08870</name>
</gene>
<feature type="domain" description="BVU-1015-like N-terminal dimerisation-like" evidence="5">
    <location>
        <begin position="32"/>
        <end position="100"/>
    </location>
</feature>
<keyword evidence="1" id="KW-0489">Methyltransferase</keyword>
<evidence type="ECO:0000259" key="5">
    <source>
        <dbReference type="Pfam" id="PF21212"/>
    </source>
</evidence>
<sequence>MYANFSTKQDNIPMKFPFKFPKLSAQQAMYEAQKIAFSPMTFQAVRIAWKRGLLQLLSDTPEGLTPKQVAEKVDMRLYGVRVVLESCLSVGVVSFEEEKYFVTKTGQMFLYDEMTQINMNYNHDVNYLGMFYLEESIDSATPVGLNKTFGDWPTIYPALTALPEPAKTSWFEFDHYYSDNAFPIALPHVFKSSPKKLMDIGGNTGKFSMTAANYNDDVNITIVDLPEQLAVAKTHIMQAGLQARIDTIPTNMLDHSQALPLGYDVIWMSQFLDCFGDEDIIAILKRAAQAMSVDSRLFVLETYWDNQRFEEAAFCVVNTSLYFTALANGTSRMYRLSDMLGFMEEAGLTVCHTVENIGKGHTLLEAKLK</sequence>
<evidence type="ECO:0000256" key="3">
    <source>
        <dbReference type="ARBA" id="ARBA00022691"/>
    </source>
</evidence>
<keyword evidence="2" id="KW-0808">Transferase</keyword>
<dbReference type="Pfam" id="PF00891">
    <property type="entry name" value="Methyltransf_2"/>
    <property type="match status" value="1"/>
</dbReference>
<dbReference type="Pfam" id="PF21212">
    <property type="entry name" value="Dimerisation2-like_dom"/>
    <property type="match status" value="1"/>
</dbReference>
<keyword evidence="7" id="KW-1185">Reference proteome</keyword>
<dbReference type="SUPFAM" id="SSF53335">
    <property type="entry name" value="S-adenosyl-L-methionine-dependent methyltransferases"/>
    <property type="match status" value="1"/>
</dbReference>
<evidence type="ECO:0000256" key="2">
    <source>
        <dbReference type="ARBA" id="ARBA00022679"/>
    </source>
</evidence>
<proteinExistence type="predicted"/>
<dbReference type="Proteomes" id="UP001054820">
    <property type="component" value="Chromosome"/>
</dbReference>
<evidence type="ECO:0000313" key="7">
    <source>
        <dbReference type="Proteomes" id="UP001054820"/>
    </source>
</evidence>
<evidence type="ECO:0000313" key="6">
    <source>
        <dbReference type="EMBL" id="BCN93102.1"/>
    </source>
</evidence>
<keyword evidence="3" id="KW-0949">S-adenosyl-L-methionine</keyword>
<dbReference type="PANTHER" id="PTHR43712">
    <property type="entry name" value="PUTATIVE (AFU_ORTHOLOGUE AFUA_4G14580)-RELATED"/>
    <property type="match status" value="1"/>
</dbReference>
<dbReference type="PROSITE" id="PS51683">
    <property type="entry name" value="SAM_OMT_II"/>
    <property type="match status" value="1"/>
</dbReference>
<dbReference type="InterPro" id="IPR001077">
    <property type="entry name" value="COMT_C"/>
</dbReference>
<evidence type="ECO:0000256" key="1">
    <source>
        <dbReference type="ARBA" id="ARBA00022603"/>
    </source>
</evidence>
<dbReference type="InterPro" id="IPR036388">
    <property type="entry name" value="WH-like_DNA-bd_sf"/>
</dbReference>